<protein>
    <recommendedName>
        <fullName evidence="8">Alcohol dehydrogenase</fullName>
    </recommendedName>
</protein>
<dbReference type="STRING" id="1927124.BST13_06025"/>
<dbReference type="SUPFAM" id="SSF50129">
    <property type="entry name" value="GroES-like"/>
    <property type="match status" value="1"/>
</dbReference>
<accession>A0A1X0B749</accession>
<name>A0A1X0B749_9MYCO</name>
<reference evidence="6 7" key="1">
    <citation type="submission" date="2017-02" db="EMBL/GenBank/DDBJ databases">
        <title>The new phylogeny of genus Mycobacterium.</title>
        <authorList>
            <person name="Tortoli E."/>
            <person name="Trovato A."/>
            <person name="Cirillo D.M."/>
        </authorList>
    </citation>
    <scope>NUCLEOTIDE SEQUENCE [LARGE SCALE GENOMIC DNA]</scope>
    <source>
        <strain evidence="6 7">RW6</strain>
    </source>
</reference>
<dbReference type="InterPro" id="IPR013149">
    <property type="entry name" value="ADH-like_C"/>
</dbReference>
<dbReference type="Pfam" id="PF08240">
    <property type="entry name" value="ADH_N"/>
    <property type="match status" value="1"/>
</dbReference>
<dbReference type="RefSeq" id="WP_083161671.1">
    <property type="nucleotide sequence ID" value="NZ_MVHF01000004.1"/>
</dbReference>
<dbReference type="EMBL" id="MVHF01000004">
    <property type="protein sequence ID" value="ORA38150.1"/>
    <property type="molecule type" value="Genomic_DNA"/>
</dbReference>
<evidence type="ECO:0000259" key="5">
    <source>
        <dbReference type="Pfam" id="PF08240"/>
    </source>
</evidence>
<dbReference type="AlphaFoldDB" id="A0A1X0B749"/>
<dbReference type="Pfam" id="PF00107">
    <property type="entry name" value="ADH_zinc_N"/>
    <property type="match status" value="1"/>
</dbReference>
<evidence type="ECO:0000313" key="6">
    <source>
        <dbReference type="EMBL" id="ORA38150.1"/>
    </source>
</evidence>
<dbReference type="InterPro" id="IPR013154">
    <property type="entry name" value="ADH-like_N"/>
</dbReference>
<keyword evidence="7" id="KW-1185">Reference proteome</keyword>
<evidence type="ECO:0000313" key="7">
    <source>
        <dbReference type="Proteomes" id="UP000192448"/>
    </source>
</evidence>
<dbReference type="PANTHER" id="PTHR43401:SF2">
    <property type="entry name" value="L-THREONINE 3-DEHYDROGENASE"/>
    <property type="match status" value="1"/>
</dbReference>
<dbReference type="GO" id="GO:0016491">
    <property type="term" value="F:oxidoreductase activity"/>
    <property type="evidence" value="ECO:0007669"/>
    <property type="project" value="UniProtKB-KW"/>
</dbReference>
<evidence type="ECO:0000259" key="4">
    <source>
        <dbReference type="Pfam" id="PF00107"/>
    </source>
</evidence>
<feature type="domain" description="Alcohol dehydrogenase-like C-terminal" evidence="4">
    <location>
        <begin position="172"/>
        <end position="298"/>
    </location>
</feature>
<proteinExistence type="predicted"/>
<dbReference type="InterPro" id="IPR011032">
    <property type="entry name" value="GroES-like_sf"/>
</dbReference>
<feature type="region of interest" description="Disordered" evidence="3">
    <location>
        <begin position="1"/>
        <end position="26"/>
    </location>
</feature>
<dbReference type="OrthoDB" id="9797931at2"/>
<dbReference type="Gene3D" id="3.90.180.10">
    <property type="entry name" value="Medium-chain alcohol dehydrogenases, catalytic domain"/>
    <property type="match status" value="1"/>
</dbReference>
<comment type="caution">
    <text evidence="6">The sequence shown here is derived from an EMBL/GenBank/DDBJ whole genome shotgun (WGS) entry which is preliminary data.</text>
</comment>
<dbReference type="InterPro" id="IPR050129">
    <property type="entry name" value="Zn_alcohol_dh"/>
</dbReference>
<gene>
    <name evidence="6" type="ORF">BST13_06025</name>
</gene>
<dbReference type="Gene3D" id="3.40.50.720">
    <property type="entry name" value="NAD(P)-binding Rossmann-like Domain"/>
    <property type="match status" value="1"/>
</dbReference>
<evidence type="ECO:0000256" key="1">
    <source>
        <dbReference type="ARBA" id="ARBA00001947"/>
    </source>
</evidence>
<dbReference type="PANTHER" id="PTHR43401">
    <property type="entry name" value="L-THREONINE 3-DEHYDROGENASE"/>
    <property type="match status" value="1"/>
</dbReference>
<keyword evidence="2" id="KW-0560">Oxidoreductase</keyword>
<organism evidence="6 7">
    <name type="scientific">Mycobacterium aquaticum</name>
    <dbReference type="NCBI Taxonomy" id="1927124"/>
    <lineage>
        <taxon>Bacteria</taxon>
        <taxon>Bacillati</taxon>
        <taxon>Actinomycetota</taxon>
        <taxon>Actinomycetes</taxon>
        <taxon>Mycobacteriales</taxon>
        <taxon>Mycobacteriaceae</taxon>
        <taxon>Mycobacterium</taxon>
    </lineage>
</organism>
<dbReference type="Proteomes" id="UP000192448">
    <property type="component" value="Unassembled WGS sequence"/>
</dbReference>
<evidence type="ECO:0000256" key="2">
    <source>
        <dbReference type="ARBA" id="ARBA00023002"/>
    </source>
</evidence>
<evidence type="ECO:0008006" key="8">
    <source>
        <dbReference type="Google" id="ProtNLM"/>
    </source>
</evidence>
<evidence type="ECO:0000256" key="3">
    <source>
        <dbReference type="SAM" id="MobiDB-lite"/>
    </source>
</evidence>
<dbReference type="SUPFAM" id="SSF51735">
    <property type="entry name" value="NAD(P)-binding Rossmann-fold domains"/>
    <property type="match status" value="1"/>
</dbReference>
<feature type="domain" description="Alcohol dehydrogenase-like N-terminal" evidence="5">
    <location>
        <begin position="24"/>
        <end position="133"/>
    </location>
</feature>
<comment type="cofactor">
    <cofactor evidence="1">
        <name>Zn(2+)</name>
        <dbReference type="ChEBI" id="CHEBI:29105"/>
    </cofactor>
</comment>
<sequence length="343" mass="35831">MKAVVFTSPSQVDLTQRPEPRPGGPSESLIAVIACGLCGSDARTMTDPPRMPCRPDTVLGHEIVGRIVEPSDSGRFTAGDVVVVVPNYPCRTCQSCRRGLINLCDRFDHIGAISDGGLTERLWVPDEFVHPVPNGLDPHVAVLAEPLACVLNGTTRARWSPGEPAVVLGGGPIGLLFTVMAKLAGVHPLVVTEPNPARAGLAHELGADHVIDPRDGDAPLQMVAAVGERGATTVVDAVGTLLPTALEVVAKGGEILVFGVDHAGEVTIAPSTIVDKEISIHGVYIAKGTFPLALNLLARHQDLFAKIVTDVYALDDWAEAKAALCGQKAAGKILVLAGAGRSH</sequence>
<dbReference type="InterPro" id="IPR036291">
    <property type="entry name" value="NAD(P)-bd_dom_sf"/>
</dbReference>